<feature type="transmembrane region" description="Helical" evidence="2">
    <location>
        <begin position="1149"/>
        <end position="1173"/>
    </location>
</feature>
<accession>A0A9W6D928</accession>
<dbReference type="Gene3D" id="3.30.2090.10">
    <property type="entry name" value="Multidrug efflux transporter AcrB TolC docking domain, DN and DC subdomains"/>
    <property type="match status" value="3"/>
</dbReference>
<dbReference type="Proteomes" id="UP001057868">
    <property type="component" value="Unassembled WGS sequence"/>
</dbReference>
<dbReference type="SUPFAM" id="SSF82714">
    <property type="entry name" value="Multidrug efflux transporter AcrB TolC docking domain, DN and DC subdomains"/>
    <property type="match status" value="2"/>
</dbReference>
<evidence type="ECO:0000313" key="3">
    <source>
        <dbReference type="EMBL" id="GKU23699.1"/>
    </source>
</evidence>
<dbReference type="PANTHER" id="PTHR32063">
    <property type="match status" value="1"/>
</dbReference>
<feature type="transmembrane region" description="Helical" evidence="2">
    <location>
        <begin position="520"/>
        <end position="540"/>
    </location>
</feature>
<protein>
    <submittedName>
        <fullName evidence="3">Multidrug transporter AcrB</fullName>
    </submittedName>
</protein>
<keyword evidence="2" id="KW-0472">Membrane</keyword>
<evidence type="ECO:0000256" key="1">
    <source>
        <dbReference type="SAM" id="MobiDB-lite"/>
    </source>
</evidence>
<name>A0A9W6D928_9CLOT</name>
<feature type="transmembrane region" description="Helical" evidence="2">
    <location>
        <begin position="1044"/>
        <end position="1064"/>
    </location>
</feature>
<feature type="transmembrane region" description="Helical" evidence="2">
    <location>
        <begin position="494"/>
        <end position="513"/>
    </location>
</feature>
<keyword evidence="2" id="KW-1133">Transmembrane helix</keyword>
<dbReference type="InterPro" id="IPR027463">
    <property type="entry name" value="AcrB_DN_DC_subdom"/>
</dbReference>
<dbReference type="Gene3D" id="3.30.70.1320">
    <property type="entry name" value="Multidrug efflux transporter AcrB pore domain like"/>
    <property type="match status" value="2"/>
</dbReference>
<comment type="caution">
    <text evidence="3">The sequence shown here is derived from an EMBL/GenBank/DDBJ whole genome shotgun (WGS) entry which is preliminary data.</text>
</comment>
<feature type="transmembrane region" description="Helical" evidence="2">
    <location>
        <begin position="1119"/>
        <end position="1137"/>
    </location>
</feature>
<proteinExistence type="predicted"/>
<keyword evidence="4" id="KW-1185">Reference proteome</keyword>
<sequence length="1177" mass="125881">MRFFTKFSMKNTFVILLAVVLIAVGGIYSGAGIKEEAMPNISIPVVTIFTVYPGAAPNDVATEITRPIQKSMSGIQGITDIKGISNENVSIVVAEFDYSADIDKGLRDIQDSLSKVNLPQSAQKPSVSKVTMGSFAAMTYSIESSKSINDLTQFVNSKLEPELSGVSGVSSVDVKGLRSNDVYIKLDEQKMKDNNLNFQSVQNFINANNIAYPVGDTEINQKDLAIRVSNQLKTIDDIKSIPIIVAPNTSQILADSSSKITDGMNQMGQAINELGKSMGEIGQSMGQLAQGVGSTSKSMGEMIGNNTQSIAILSVIQQQEGIILKQQAVLTNPKATAEEKAKANADISQANAVIQSSASSLQQLLLDQQKKGEALSQSASIPQANSDNKKASASSKSVSSTTSKSPNADTQLKVLFLKDIADISSGEEGAKYFARSNYKEGMVLNIYKTDDSNMVQLAKDVEEKITNITKDNKDIKLNKINDSSITVKDSVTGMMNEGIIGAIFAMVVIALFLRNLKSTIIAVVSIPVSVLIALILLPRFNITLNTMSLGGIAIAVGRIVDDSIVVIENIYRRLSLSDSLGVNKTELIEEATHEVGSAIAASTITTVGVFLPLSFISGLIGKVFIPFAYTVVICILASLLVALTVVPVMSRFMLSSKKVKHVEEEGILSKGYKKILHVVLNHRIIVLGLCIVTLLVSLGLLRKIGIQFMPSSNSNIINVKLTMPVGTSTGKTNEEALKFENYLKNRKDVLNVASIIGDTSSSGGSAMSNQSSNVGAFTVVMKDDKNLNKAIDELREEAKTFNNEGEYMTITPQSVTGTQSDNVQVIINGNNLDDITKAAGLITDKLKTMDTLSNVTNNISARRPEISINVDPLKAANEGITPATAAAVVKNYLGFNKITTIDSGDENNDSSIDVMIGYNEDTINSLDKIKNLELQGAQNTVKLGDIAVVQQIDGPATISELDGKQYASVSADIKIRDTSKVTKEARSEIDSLKQSMPIGVTYELQGSNKNISEGFSQMEMAIGVAVALVYIIMVITFGEPITPFAILFSLPFAVVGAITALFIANQPLTVSGMIGILMLIGIVVTNAIVLLDRVKTNRSKGMNVREALIEAGSVRLRPILMTAISTVMALVPLALGFSHGSLISQGLGIAVIGGLVFSTILTLIIVPVMYSLLNHSK</sequence>
<dbReference type="AlphaFoldDB" id="A0A9W6D928"/>
<dbReference type="SUPFAM" id="SSF82866">
    <property type="entry name" value="Multidrug efflux transporter AcrB transmembrane domain"/>
    <property type="match status" value="2"/>
</dbReference>
<reference evidence="3" key="1">
    <citation type="journal article" date="2023" name="Int. J. Syst. Evol. Microbiol.">
        <title>&lt;i&gt;Clostridium folliculivorans&lt;/i&gt; sp. nov., isolated from soil samples of an organic paddy in Japan.</title>
        <authorList>
            <person name="Tazawa J."/>
            <person name="Kobayashi H."/>
            <person name="Tanizawa Y."/>
            <person name="Uchino A."/>
            <person name="Tanaka F."/>
            <person name="Urashima Y."/>
            <person name="Miura S."/>
            <person name="Sakamoto M."/>
            <person name="Ohkuma M."/>
            <person name="Tohno M."/>
        </authorList>
    </citation>
    <scope>NUCLEOTIDE SEQUENCE</scope>
    <source>
        <strain evidence="3">D1-1</strain>
    </source>
</reference>
<dbReference type="GO" id="GO:0005886">
    <property type="term" value="C:plasma membrane"/>
    <property type="evidence" value="ECO:0007669"/>
    <property type="project" value="TreeGrafter"/>
</dbReference>
<dbReference type="Pfam" id="PF00873">
    <property type="entry name" value="ACR_tran"/>
    <property type="match status" value="2"/>
</dbReference>
<dbReference type="RefSeq" id="WP_261850755.1">
    <property type="nucleotide sequence ID" value="NZ_BQXY01000001.1"/>
</dbReference>
<feature type="compositionally biased region" description="Low complexity" evidence="1">
    <location>
        <begin position="391"/>
        <end position="405"/>
    </location>
</feature>
<feature type="transmembrane region" description="Helical" evidence="2">
    <location>
        <begin position="598"/>
        <end position="621"/>
    </location>
</feature>
<dbReference type="SUPFAM" id="SSF82693">
    <property type="entry name" value="Multidrug efflux transporter AcrB pore domain, PN1, PN2, PC1 and PC2 subdomains"/>
    <property type="match status" value="3"/>
</dbReference>
<gene>
    <name evidence="3" type="ORF">CFOLD11_05250</name>
</gene>
<dbReference type="EMBL" id="BQXY01000001">
    <property type="protein sequence ID" value="GKU23699.1"/>
    <property type="molecule type" value="Genomic_DNA"/>
</dbReference>
<evidence type="ECO:0000256" key="2">
    <source>
        <dbReference type="SAM" id="Phobius"/>
    </source>
</evidence>
<feature type="transmembrane region" description="Helical" evidence="2">
    <location>
        <begin position="675"/>
        <end position="701"/>
    </location>
</feature>
<feature type="transmembrane region" description="Helical" evidence="2">
    <location>
        <begin position="1020"/>
        <end position="1037"/>
    </location>
</feature>
<dbReference type="Gene3D" id="1.20.1640.10">
    <property type="entry name" value="Multidrug efflux transporter AcrB transmembrane domain"/>
    <property type="match status" value="3"/>
</dbReference>
<organism evidence="3 4">
    <name type="scientific">Clostridium folliculivorans</name>
    <dbReference type="NCBI Taxonomy" id="2886038"/>
    <lineage>
        <taxon>Bacteria</taxon>
        <taxon>Bacillati</taxon>
        <taxon>Bacillota</taxon>
        <taxon>Clostridia</taxon>
        <taxon>Eubacteriales</taxon>
        <taxon>Clostridiaceae</taxon>
        <taxon>Clostridium</taxon>
    </lineage>
</organism>
<keyword evidence="2" id="KW-0812">Transmembrane</keyword>
<feature type="region of interest" description="Disordered" evidence="1">
    <location>
        <begin position="376"/>
        <end position="406"/>
    </location>
</feature>
<dbReference type="GO" id="GO:0042910">
    <property type="term" value="F:xenobiotic transmembrane transporter activity"/>
    <property type="evidence" value="ECO:0007669"/>
    <property type="project" value="TreeGrafter"/>
</dbReference>
<feature type="transmembrane region" description="Helical" evidence="2">
    <location>
        <begin position="1070"/>
        <end position="1091"/>
    </location>
</feature>
<dbReference type="InterPro" id="IPR001036">
    <property type="entry name" value="Acrflvin-R"/>
</dbReference>
<feature type="transmembrane region" description="Helical" evidence="2">
    <location>
        <begin position="627"/>
        <end position="654"/>
    </location>
</feature>
<feature type="compositionally biased region" description="Polar residues" evidence="1">
    <location>
        <begin position="376"/>
        <end position="386"/>
    </location>
</feature>
<dbReference type="PRINTS" id="PR00702">
    <property type="entry name" value="ACRIFLAVINRP"/>
</dbReference>
<dbReference type="Gene3D" id="3.30.70.1440">
    <property type="entry name" value="Multidrug efflux transporter AcrB pore domain"/>
    <property type="match status" value="1"/>
</dbReference>
<evidence type="ECO:0000313" key="4">
    <source>
        <dbReference type="Proteomes" id="UP001057868"/>
    </source>
</evidence>
<dbReference type="Gene3D" id="3.30.70.1430">
    <property type="entry name" value="Multidrug efflux transporter AcrB pore domain"/>
    <property type="match status" value="2"/>
</dbReference>
<dbReference type="PANTHER" id="PTHR32063:SF0">
    <property type="entry name" value="SWARMING MOTILITY PROTEIN SWRC"/>
    <property type="match status" value="1"/>
</dbReference>